<sequence>MYFMPFRSSACSLRASARMHNMRCHRIQSQFLAFMDGDLTPRQQSRVTTHLAACSACVLVLRDMQQTLRLVQAFDAPEPSQHFWEHFAPALSQRTRRTVVDRPSWLRTRFQPLWHVPRPALAALAISILLITLLPPLRGYVRQHVPPSLGLSVGEEASANTELDFLKYLDLLEEVELLEQMDPGD</sequence>
<protein>
    <recommendedName>
        <fullName evidence="1">Putative zinc-finger domain-containing protein</fullName>
    </recommendedName>
</protein>
<dbReference type="Gene3D" id="1.10.10.1320">
    <property type="entry name" value="Anti-sigma factor, zinc-finger domain"/>
    <property type="match status" value="1"/>
</dbReference>
<dbReference type="AlphaFoldDB" id="A0A937VZG9"/>
<evidence type="ECO:0000259" key="1">
    <source>
        <dbReference type="Pfam" id="PF13490"/>
    </source>
</evidence>
<dbReference type="InterPro" id="IPR041916">
    <property type="entry name" value="Anti_sigma_zinc_sf"/>
</dbReference>
<organism evidence="2 3">
    <name type="scientific">Tectimicrobiota bacterium</name>
    <dbReference type="NCBI Taxonomy" id="2528274"/>
    <lineage>
        <taxon>Bacteria</taxon>
        <taxon>Pseudomonadati</taxon>
        <taxon>Nitrospinota/Tectimicrobiota group</taxon>
        <taxon>Candidatus Tectimicrobiota</taxon>
    </lineage>
</organism>
<comment type="caution">
    <text evidence="2">The sequence shown here is derived from an EMBL/GenBank/DDBJ whole genome shotgun (WGS) entry which is preliminary data.</text>
</comment>
<feature type="domain" description="Putative zinc-finger" evidence="1">
    <location>
        <begin position="24"/>
        <end position="57"/>
    </location>
</feature>
<dbReference type="InterPro" id="IPR027383">
    <property type="entry name" value="Znf_put"/>
</dbReference>
<reference evidence="2" key="1">
    <citation type="submission" date="2019-03" db="EMBL/GenBank/DDBJ databases">
        <title>Lake Tanganyika Metagenome-Assembled Genomes (MAGs).</title>
        <authorList>
            <person name="Tran P."/>
        </authorList>
    </citation>
    <scope>NUCLEOTIDE SEQUENCE</scope>
    <source>
        <strain evidence="2">K_DeepCast_65m_m2_066</strain>
    </source>
</reference>
<dbReference type="EMBL" id="VGLS01000210">
    <property type="protein sequence ID" value="MBM3223847.1"/>
    <property type="molecule type" value="Genomic_DNA"/>
</dbReference>
<name>A0A937VZG9_UNCTE</name>
<proteinExistence type="predicted"/>
<evidence type="ECO:0000313" key="3">
    <source>
        <dbReference type="Proteomes" id="UP000712673"/>
    </source>
</evidence>
<gene>
    <name evidence="2" type="ORF">FJZ47_08615</name>
</gene>
<dbReference type="Proteomes" id="UP000712673">
    <property type="component" value="Unassembled WGS sequence"/>
</dbReference>
<evidence type="ECO:0000313" key="2">
    <source>
        <dbReference type="EMBL" id="MBM3223847.1"/>
    </source>
</evidence>
<dbReference type="Pfam" id="PF13490">
    <property type="entry name" value="zf-HC2"/>
    <property type="match status" value="1"/>
</dbReference>
<accession>A0A937VZG9</accession>